<proteinExistence type="predicted"/>
<evidence type="ECO:0000313" key="2">
    <source>
        <dbReference type="Proteomes" id="UP000019434"/>
    </source>
</evidence>
<name>W8NTE2_9EURY</name>
<accession>W8NTE2</accession>
<gene>
    <name evidence="1" type="ORF">BD01_0780</name>
</gene>
<dbReference type="STRING" id="195522.BD01_0780"/>
<protein>
    <submittedName>
        <fullName evidence="1">Uncharacterized protein</fullName>
    </submittedName>
</protein>
<dbReference type="Proteomes" id="UP000019434">
    <property type="component" value="Chromosome"/>
</dbReference>
<organism evidence="1 2">
    <name type="scientific">Thermococcus nautili</name>
    <dbReference type="NCBI Taxonomy" id="195522"/>
    <lineage>
        <taxon>Archaea</taxon>
        <taxon>Methanobacteriati</taxon>
        <taxon>Methanobacteriota</taxon>
        <taxon>Thermococci</taxon>
        <taxon>Thermococcales</taxon>
        <taxon>Thermococcaceae</taxon>
        <taxon>Thermococcus</taxon>
    </lineage>
</organism>
<dbReference type="HOGENOM" id="CLU_146473_0_0_2"/>
<evidence type="ECO:0000313" key="1">
    <source>
        <dbReference type="EMBL" id="AHL22402.1"/>
    </source>
</evidence>
<dbReference type="GeneID" id="24957833"/>
<dbReference type="RefSeq" id="WP_042690202.1">
    <property type="nucleotide sequence ID" value="NZ_CP007264.1"/>
</dbReference>
<dbReference type="EMBL" id="CP007264">
    <property type="protein sequence ID" value="AHL22402.1"/>
    <property type="molecule type" value="Genomic_DNA"/>
</dbReference>
<dbReference type="KEGG" id="tnu:BD01_0780"/>
<keyword evidence="2" id="KW-1185">Reference proteome</keyword>
<sequence>MLREILTLESGTVMISGGGKRLARLYFQSWADRKGSALAEELPFPVEGEIYVGNPFRADFPVYLIVNPLTRKGTEREKLLRWLEMKREEGKLVLLYEERYVGDSIARYRIRNHLDYLIAYKRETMGAELLKVYKLENGRVVERKTYVRRPMTSGFGSEQ</sequence>
<dbReference type="OrthoDB" id="103563at2157"/>
<dbReference type="eggNOG" id="arCOG07148">
    <property type="taxonomic scope" value="Archaea"/>
</dbReference>
<reference evidence="1 2" key="1">
    <citation type="submission" date="2014-02" db="EMBL/GenBank/DDBJ databases">
        <title>Genome Sequence of an Hyperthermophilic Archaeon, Thermococcus nautili 30-1, producing viral vesicles.</title>
        <authorList>
            <person name="Oberto J."/>
            <person name="Gaudin M."/>
            <person name="Cossu M."/>
            <person name="Gorlas A."/>
            <person name="Slesarev A."/>
            <person name="Marguet E."/>
            <person name="Forterre P."/>
        </authorList>
    </citation>
    <scope>NUCLEOTIDE SEQUENCE [LARGE SCALE GENOMIC DNA]</scope>
    <source>
        <strain evidence="1 2">30-1</strain>
    </source>
</reference>
<dbReference type="AlphaFoldDB" id="W8NTE2"/>